<organism evidence="2 3">
    <name type="scientific">Neogobius melanostomus</name>
    <name type="common">round goby</name>
    <dbReference type="NCBI Taxonomy" id="47308"/>
    <lineage>
        <taxon>Eukaryota</taxon>
        <taxon>Metazoa</taxon>
        <taxon>Chordata</taxon>
        <taxon>Craniata</taxon>
        <taxon>Vertebrata</taxon>
        <taxon>Euteleostomi</taxon>
        <taxon>Actinopterygii</taxon>
        <taxon>Neopterygii</taxon>
        <taxon>Teleostei</taxon>
        <taxon>Neoteleostei</taxon>
        <taxon>Acanthomorphata</taxon>
        <taxon>Gobiaria</taxon>
        <taxon>Gobiiformes</taxon>
        <taxon>Gobioidei</taxon>
        <taxon>Gobiidae</taxon>
        <taxon>Benthophilinae</taxon>
        <taxon>Neogobiini</taxon>
        <taxon>Neogobius</taxon>
    </lineage>
</organism>
<protein>
    <submittedName>
        <fullName evidence="2">Uncharacterized protein</fullName>
    </submittedName>
</protein>
<proteinExistence type="predicted"/>
<evidence type="ECO:0000256" key="1">
    <source>
        <dbReference type="SAM" id="MobiDB-lite"/>
    </source>
</evidence>
<name>A0A8C6TIT1_9GOBI</name>
<evidence type="ECO:0000313" key="2">
    <source>
        <dbReference type="Ensembl" id="ENSNMLP00000022668.1"/>
    </source>
</evidence>
<dbReference type="Ensembl" id="ENSNMLT00000025379.1">
    <property type="protein sequence ID" value="ENSNMLP00000022668.1"/>
    <property type="gene ID" value="ENSNMLG00000014623.1"/>
</dbReference>
<reference evidence="2" key="1">
    <citation type="submission" date="2025-08" db="UniProtKB">
        <authorList>
            <consortium name="Ensembl"/>
        </authorList>
    </citation>
    <scope>IDENTIFICATION</scope>
</reference>
<keyword evidence="3" id="KW-1185">Reference proteome</keyword>
<sequence>MSASDTPKSRLETSNFPPVSTPAPPPPAAPLNPPKLLSNISCCHLSGISIPTVLLPSAPPKALQNRSAGTRWSHLICVVSSGALDLSPRPQFVPKPKNRPRW</sequence>
<dbReference type="Proteomes" id="UP000694523">
    <property type="component" value="Unplaced"/>
</dbReference>
<feature type="compositionally biased region" description="Pro residues" evidence="1">
    <location>
        <begin position="19"/>
        <end position="32"/>
    </location>
</feature>
<reference evidence="2" key="2">
    <citation type="submission" date="2025-09" db="UniProtKB">
        <authorList>
            <consortium name="Ensembl"/>
        </authorList>
    </citation>
    <scope>IDENTIFICATION</scope>
</reference>
<dbReference type="AlphaFoldDB" id="A0A8C6TIT1"/>
<accession>A0A8C6TIT1</accession>
<feature type="region of interest" description="Disordered" evidence="1">
    <location>
        <begin position="1"/>
        <end position="32"/>
    </location>
</feature>
<evidence type="ECO:0000313" key="3">
    <source>
        <dbReference type="Proteomes" id="UP000694523"/>
    </source>
</evidence>